<feature type="domain" description="Helix-turn-helix" evidence="1">
    <location>
        <begin position="11"/>
        <end position="59"/>
    </location>
</feature>
<keyword evidence="3" id="KW-1185">Reference proteome</keyword>
<organism evidence="2 3">
    <name type="scientific">Paenibacillus allorhizoplanae</name>
    <dbReference type="NCBI Taxonomy" id="2905648"/>
    <lineage>
        <taxon>Bacteria</taxon>
        <taxon>Bacillati</taxon>
        <taxon>Bacillota</taxon>
        <taxon>Bacilli</taxon>
        <taxon>Bacillales</taxon>
        <taxon>Paenibacillaceae</taxon>
        <taxon>Paenibacillus</taxon>
    </lineage>
</organism>
<dbReference type="Pfam" id="PF12728">
    <property type="entry name" value="HTH_17"/>
    <property type="match status" value="1"/>
</dbReference>
<dbReference type="EMBL" id="CAKMMW010000013">
    <property type="protein sequence ID" value="CAH1215131.1"/>
    <property type="molecule type" value="Genomic_DNA"/>
</dbReference>
<evidence type="ECO:0000259" key="1">
    <source>
        <dbReference type="Pfam" id="PF12728"/>
    </source>
</evidence>
<evidence type="ECO:0000313" key="3">
    <source>
        <dbReference type="Proteomes" id="UP000838821"/>
    </source>
</evidence>
<accession>A0ABN8GQ07</accession>
<sequence>MKTIEELPEVLEVADIKAFLGISKSAAYELVNSKVFHVVKIGRTYKIPKKAFTAWFEGQKIS</sequence>
<dbReference type="RefSeq" id="WP_236290225.1">
    <property type="nucleotide sequence ID" value="NZ_CAKMMW010000013.1"/>
</dbReference>
<proteinExistence type="predicted"/>
<evidence type="ECO:0000313" key="2">
    <source>
        <dbReference type="EMBL" id="CAH1215131.1"/>
    </source>
</evidence>
<name>A0ABN8GQ07_9BACL</name>
<gene>
    <name evidence="2" type="ORF">PAECIP111891_04212</name>
</gene>
<reference evidence="2" key="1">
    <citation type="submission" date="2022-01" db="EMBL/GenBank/DDBJ databases">
        <authorList>
            <person name="Criscuolo A."/>
        </authorList>
    </citation>
    <scope>NUCLEOTIDE SEQUENCE</scope>
    <source>
        <strain evidence="2">CIP111891</strain>
    </source>
</reference>
<dbReference type="Proteomes" id="UP000838821">
    <property type="component" value="Unassembled WGS sequence"/>
</dbReference>
<protein>
    <recommendedName>
        <fullName evidence="1">Helix-turn-helix domain-containing protein</fullName>
    </recommendedName>
</protein>
<comment type="caution">
    <text evidence="2">The sequence shown here is derived from an EMBL/GenBank/DDBJ whole genome shotgun (WGS) entry which is preliminary data.</text>
</comment>
<dbReference type="InterPro" id="IPR041657">
    <property type="entry name" value="HTH_17"/>
</dbReference>